<dbReference type="Proteomes" id="UP000827092">
    <property type="component" value="Unassembled WGS sequence"/>
</dbReference>
<feature type="compositionally biased region" description="Low complexity" evidence="1">
    <location>
        <begin position="65"/>
        <end position="74"/>
    </location>
</feature>
<comment type="caution">
    <text evidence="3">The sequence shown here is derived from an EMBL/GenBank/DDBJ whole genome shotgun (WGS) entry which is preliminary data.</text>
</comment>
<reference evidence="3 4" key="1">
    <citation type="journal article" date="2022" name="Nat. Ecol. Evol.">
        <title>A masculinizing supergene underlies an exaggerated male reproductive morph in a spider.</title>
        <authorList>
            <person name="Hendrickx F."/>
            <person name="De Corte Z."/>
            <person name="Sonet G."/>
            <person name="Van Belleghem S.M."/>
            <person name="Kostlbacher S."/>
            <person name="Vangestel C."/>
        </authorList>
    </citation>
    <scope>NUCLEOTIDE SEQUENCE [LARGE SCALE GENOMIC DNA]</scope>
    <source>
        <strain evidence="3">W744_W776</strain>
    </source>
</reference>
<dbReference type="InterPro" id="IPR013087">
    <property type="entry name" value="Znf_C2H2_type"/>
</dbReference>
<dbReference type="PROSITE" id="PS00028">
    <property type="entry name" value="ZINC_FINGER_C2H2_1"/>
    <property type="match status" value="1"/>
</dbReference>
<gene>
    <name evidence="3" type="ORF">JTE90_002351</name>
</gene>
<evidence type="ECO:0000256" key="1">
    <source>
        <dbReference type="SAM" id="MobiDB-lite"/>
    </source>
</evidence>
<feature type="region of interest" description="Disordered" evidence="1">
    <location>
        <begin position="36"/>
        <end position="77"/>
    </location>
</feature>
<dbReference type="AlphaFoldDB" id="A0AAV6ULS2"/>
<sequence>MDAPAEARTPIFCIFCEKKFKTDQECDYHVNSIHLHPTDTLSPDPPSPGSNKIPESNDASPPAPVASHPAPVASRTSQAGMNPLFSIFTTLVARPKKKAFICGSCGVQFPGFDKYPFAL</sequence>
<dbReference type="EMBL" id="JAFNEN010000372">
    <property type="protein sequence ID" value="KAG8184505.1"/>
    <property type="molecule type" value="Genomic_DNA"/>
</dbReference>
<organism evidence="3 4">
    <name type="scientific">Oedothorax gibbosus</name>
    <dbReference type="NCBI Taxonomy" id="931172"/>
    <lineage>
        <taxon>Eukaryota</taxon>
        <taxon>Metazoa</taxon>
        <taxon>Ecdysozoa</taxon>
        <taxon>Arthropoda</taxon>
        <taxon>Chelicerata</taxon>
        <taxon>Arachnida</taxon>
        <taxon>Araneae</taxon>
        <taxon>Araneomorphae</taxon>
        <taxon>Entelegynae</taxon>
        <taxon>Araneoidea</taxon>
        <taxon>Linyphiidae</taxon>
        <taxon>Erigoninae</taxon>
        <taxon>Oedothorax</taxon>
    </lineage>
</organism>
<evidence type="ECO:0000259" key="2">
    <source>
        <dbReference type="PROSITE" id="PS00028"/>
    </source>
</evidence>
<accession>A0AAV6ULS2</accession>
<evidence type="ECO:0000313" key="3">
    <source>
        <dbReference type="EMBL" id="KAG8184505.1"/>
    </source>
</evidence>
<name>A0AAV6ULS2_9ARAC</name>
<proteinExistence type="predicted"/>
<protein>
    <recommendedName>
        <fullName evidence="2">C2H2-type domain-containing protein</fullName>
    </recommendedName>
</protein>
<keyword evidence="4" id="KW-1185">Reference proteome</keyword>
<feature type="compositionally biased region" description="Polar residues" evidence="1">
    <location>
        <begin position="49"/>
        <end position="58"/>
    </location>
</feature>
<feature type="domain" description="C2H2-type" evidence="2">
    <location>
        <begin position="13"/>
        <end position="34"/>
    </location>
</feature>
<evidence type="ECO:0000313" key="4">
    <source>
        <dbReference type="Proteomes" id="UP000827092"/>
    </source>
</evidence>